<keyword evidence="2" id="KW-0328">Glycosyltransferase</keyword>
<gene>
    <name evidence="7" type="ORF">SAMN02745673_02404</name>
</gene>
<evidence type="ECO:0000256" key="2">
    <source>
        <dbReference type="ARBA" id="ARBA00022676"/>
    </source>
</evidence>
<dbReference type="InterPro" id="IPR010610">
    <property type="entry name" value="EryCIII-like_C"/>
</dbReference>
<evidence type="ECO:0000259" key="5">
    <source>
        <dbReference type="Pfam" id="PF06722"/>
    </source>
</evidence>
<dbReference type="Gene3D" id="3.40.50.2000">
    <property type="entry name" value="Glycogen Phosphorylase B"/>
    <property type="match status" value="2"/>
</dbReference>
<feature type="domain" description="Erythromycin biosynthesis protein CIII-like N-terminal" evidence="6">
    <location>
        <begin position="22"/>
        <end position="257"/>
    </location>
</feature>
<dbReference type="Pfam" id="PF06722">
    <property type="entry name" value="EryCIII-like_C"/>
    <property type="match status" value="1"/>
</dbReference>
<dbReference type="InterPro" id="IPR048284">
    <property type="entry name" value="EryCIII-like_N"/>
</dbReference>
<keyword evidence="3 7" id="KW-0808">Transferase</keyword>
<dbReference type="PANTHER" id="PTHR48050">
    <property type="entry name" value="STEROL 3-BETA-GLUCOSYLTRANSFERASE"/>
    <property type="match status" value="1"/>
</dbReference>
<keyword evidence="4" id="KW-0045">Antibiotic biosynthesis</keyword>
<dbReference type="PANTHER" id="PTHR48050:SF13">
    <property type="entry name" value="STEROL 3-BETA-GLUCOSYLTRANSFERASE UGT80A2"/>
    <property type="match status" value="1"/>
</dbReference>
<keyword evidence="8" id="KW-1185">Reference proteome</keyword>
<dbReference type="InterPro" id="IPR050426">
    <property type="entry name" value="Glycosyltransferase_28"/>
</dbReference>
<evidence type="ECO:0000313" key="7">
    <source>
        <dbReference type="EMBL" id="SKA09275.1"/>
    </source>
</evidence>
<dbReference type="CDD" id="cd03784">
    <property type="entry name" value="GT1_Gtf-like"/>
    <property type="match status" value="1"/>
</dbReference>
<dbReference type="OrthoDB" id="5488434at2"/>
<evidence type="ECO:0000256" key="4">
    <source>
        <dbReference type="ARBA" id="ARBA00023194"/>
    </source>
</evidence>
<reference evidence="7 8" key="1">
    <citation type="submission" date="2017-02" db="EMBL/GenBank/DDBJ databases">
        <authorList>
            <person name="Peterson S.W."/>
        </authorList>
    </citation>
    <scope>NUCLEOTIDE SEQUENCE [LARGE SCALE GENOMIC DNA]</scope>
    <source>
        <strain evidence="7 8">DSM 45154</strain>
    </source>
</reference>
<name>A0A1T4R055_9ACTN</name>
<sequence>MRVVLTHIAASTHLNLMVPIGWALKNAGHEVVVAAQPDIMHAVDRTGLTGVAVGGPARLAERLAELAPEETIYGSGFRLAESRPEVLTYEYVRDCLAAWASPLSLDGTVEDHMYDGLVDFCRSWRPDLVIWDTLTFPGAVAARACGAAHVRTTISRDHWVRMRELYLRMRAERPEAADEADPVVEWISAKLRRFGCDFHEDVIFGQATIDSLPPWLRIPAEHRYIDMRYVAHNGPGALPAWLAEEEPKVPRVCLTKGFSTSEVMGDRTTFGLDDFFEAVADMPIEVIALMDPAALPEGATVPDNVRLPGFVPLDFLLKTCAAIIHHGGTGTVATSLSNGIPQIVIPHDLIDEDQVADQIAARGAGVHLDPGTLTADLLRTELTRVLEDPSFRENAAQIAKEMRELPGPEDLVRELEALVARHQASSGATTRS</sequence>
<accession>A0A1T4R055</accession>
<dbReference type="InterPro" id="IPR030953">
    <property type="entry name" value="Glycosyl_450act"/>
</dbReference>
<dbReference type="GO" id="GO:0008194">
    <property type="term" value="F:UDP-glycosyltransferase activity"/>
    <property type="evidence" value="ECO:0007669"/>
    <property type="project" value="InterPro"/>
</dbReference>
<protein>
    <submittedName>
        <fullName evidence="7">Glycosyltransferase, activator-dependent family</fullName>
    </submittedName>
</protein>
<dbReference type="Pfam" id="PF21036">
    <property type="entry name" value="EryCIII-like_N"/>
    <property type="match status" value="1"/>
</dbReference>
<dbReference type="EMBL" id="FUWS01000006">
    <property type="protein sequence ID" value="SKA09275.1"/>
    <property type="molecule type" value="Genomic_DNA"/>
</dbReference>
<organism evidence="7 8">
    <name type="scientific">Marinactinospora thermotolerans DSM 45154</name>
    <dbReference type="NCBI Taxonomy" id="1122192"/>
    <lineage>
        <taxon>Bacteria</taxon>
        <taxon>Bacillati</taxon>
        <taxon>Actinomycetota</taxon>
        <taxon>Actinomycetes</taxon>
        <taxon>Streptosporangiales</taxon>
        <taxon>Nocardiopsidaceae</taxon>
        <taxon>Marinactinospora</taxon>
    </lineage>
</organism>
<dbReference type="AlphaFoldDB" id="A0A1T4R055"/>
<evidence type="ECO:0000259" key="6">
    <source>
        <dbReference type="Pfam" id="PF21036"/>
    </source>
</evidence>
<evidence type="ECO:0000313" key="8">
    <source>
        <dbReference type="Proteomes" id="UP000190637"/>
    </source>
</evidence>
<dbReference type="STRING" id="1122192.SAMN02745673_02404"/>
<dbReference type="InterPro" id="IPR002213">
    <property type="entry name" value="UDP_glucos_trans"/>
</dbReference>
<dbReference type="FunFam" id="3.40.50.2000:FF:000072">
    <property type="entry name" value="Glycosyl transferase"/>
    <property type="match status" value="1"/>
</dbReference>
<evidence type="ECO:0000256" key="3">
    <source>
        <dbReference type="ARBA" id="ARBA00022679"/>
    </source>
</evidence>
<dbReference type="GO" id="GO:0017000">
    <property type="term" value="P:antibiotic biosynthetic process"/>
    <property type="evidence" value="ECO:0007669"/>
    <property type="project" value="UniProtKB-KW"/>
</dbReference>
<dbReference type="Proteomes" id="UP000190637">
    <property type="component" value="Unassembled WGS sequence"/>
</dbReference>
<feature type="domain" description="Erythromycin biosynthesis protein CIII-like C-terminal" evidence="5">
    <location>
        <begin position="276"/>
        <end position="418"/>
    </location>
</feature>
<dbReference type="RefSeq" id="WP_078761745.1">
    <property type="nucleotide sequence ID" value="NZ_FUWS01000006.1"/>
</dbReference>
<dbReference type="SUPFAM" id="SSF53756">
    <property type="entry name" value="UDP-Glycosyltransferase/glycogen phosphorylase"/>
    <property type="match status" value="1"/>
</dbReference>
<comment type="similarity">
    <text evidence="1">Belongs to the glycosyltransferase 28 family.</text>
</comment>
<proteinExistence type="inferred from homology"/>
<dbReference type="NCBIfam" id="TIGR04516">
    <property type="entry name" value="glycosyl_450act"/>
    <property type="match status" value="1"/>
</dbReference>
<dbReference type="GO" id="GO:0016758">
    <property type="term" value="F:hexosyltransferase activity"/>
    <property type="evidence" value="ECO:0007669"/>
    <property type="project" value="UniProtKB-ARBA"/>
</dbReference>
<evidence type="ECO:0000256" key="1">
    <source>
        <dbReference type="ARBA" id="ARBA00006962"/>
    </source>
</evidence>